<dbReference type="Proteomes" id="UP000235114">
    <property type="component" value="Unassembled WGS sequence"/>
</dbReference>
<dbReference type="InterPro" id="IPR014913">
    <property type="entry name" value="YppE-like"/>
</dbReference>
<dbReference type="Proteomes" id="UP000234951">
    <property type="component" value="Unassembled WGS sequence"/>
</dbReference>
<dbReference type="EMBL" id="PGVA01000051">
    <property type="protein sequence ID" value="PLR80448.1"/>
    <property type="molecule type" value="Genomic_DNA"/>
</dbReference>
<dbReference type="Gene3D" id="1.20.120.440">
    <property type="entry name" value="YppE-like"/>
    <property type="match status" value="1"/>
</dbReference>
<dbReference type="AlphaFoldDB" id="A0A2N5GHX9"/>
<evidence type="ECO:0000313" key="1">
    <source>
        <dbReference type="EMBL" id="PLR80448.1"/>
    </source>
</evidence>
<sequence length="121" mass="14424">MKTQTLYELTKQLLAYVEESSVRFEEIKSSKIEADFYSEVKPFADKVKELNDRWKNEAILWLIETAPKNLHRNQIETTSDHIEIISIQAFFPQTSRKRFIDQFQSVKYVLENILVHLDMKK</sequence>
<keyword evidence="4" id="KW-1185">Reference proteome</keyword>
<proteinExistence type="predicted"/>
<comment type="caution">
    <text evidence="1">The sequence shown here is derived from an EMBL/GenBank/DDBJ whole genome shotgun (WGS) entry which is preliminary data.</text>
</comment>
<reference evidence="2 4" key="2">
    <citation type="submission" date="2017-12" db="EMBL/GenBank/DDBJ databases">
        <title>Comparative Functional Genomics of Dry Heat Resistant strains isolated from the Viking Spacecraft.</title>
        <authorList>
            <person name="Seuylemezian A."/>
            <person name="Cooper K."/>
            <person name="Vaishampayan P."/>
        </authorList>
    </citation>
    <scope>NUCLEOTIDE SEQUENCE [LARGE SCALE GENOMIC DNA]</scope>
    <source>
        <strain evidence="2 4">ATCC 29669</strain>
    </source>
</reference>
<protein>
    <submittedName>
        <fullName evidence="1">DUF1798 domain-containing protein</fullName>
    </submittedName>
</protein>
<dbReference type="InterPro" id="IPR023351">
    <property type="entry name" value="YppE-like_sf"/>
</dbReference>
<gene>
    <name evidence="1" type="ORF">CU635_18090</name>
    <name evidence="2" type="ORF">CVD25_01610</name>
</gene>
<accession>A0A2N5GHX9</accession>
<dbReference type="RefSeq" id="WP_101578777.1">
    <property type="nucleotide sequence ID" value="NZ_PGVA01000051.1"/>
</dbReference>
<evidence type="ECO:0000313" key="2">
    <source>
        <dbReference type="EMBL" id="PLS00687.1"/>
    </source>
</evidence>
<dbReference type="EMBL" id="PGVD01000006">
    <property type="protein sequence ID" value="PLS00687.1"/>
    <property type="molecule type" value="Genomic_DNA"/>
</dbReference>
<reference evidence="1 3" key="1">
    <citation type="submission" date="2017-11" db="EMBL/GenBank/DDBJ databases">
        <title>Comparitive Functional Genomics of Dry Heat Resistant strains isolated from the Viking Spacecraft.</title>
        <authorList>
            <person name="Seuylemezian A."/>
            <person name="Cooper K."/>
            <person name="Vaishampayan P."/>
        </authorList>
    </citation>
    <scope>NUCLEOTIDE SEQUENCE [LARGE SCALE GENOMIC DNA]</scope>
    <source>
        <strain evidence="1 3">M4.6</strain>
    </source>
</reference>
<evidence type="ECO:0000313" key="4">
    <source>
        <dbReference type="Proteomes" id="UP000235114"/>
    </source>
</evidence>
<evidence type="ECO:0000313" key="3">
    <source>
        <dbReference type="Proteomes" id="UP000234951"/>
    </source>
</evidence>
<organism evidence="1 3">
    <name type="scientific">Bacillus canaveralius</name>
    <dbReference type="NCBI Taxonomy" id="1403243"/>
    <lineage>
        <taxon>Bacteria</taxon>
        <taxon>Bacillati</taxon>
        <taxon>Bacillota</taxon>
        <taxon>Bacilli</taxon>
        <taxon>Bacillales</taxon>
        <taxon>Bacillaceae</taxon>
        <taxon>Bacillus</taxon>
    </lineage>
</organism>
<dbReference type="Pfam" id="PF08807">
    <property type="entry name" value="DUF1798"/>
    <property type="match status" value="1"/>
</dbReference>
<dbReference type="OrthoDB" id="2361079at2"/>
<dbReference type="SUPFAM" id="SSF140415">
    <property type="entry name" value="YppE-like"/>
    <property type="match status" value="1"/>
</dbReference>
<name>A0A2N5GHX9_9BACI</name>